<protein>
    <recommendedName>
        <fullName evidence="10">Homoserine kinase</fullName>
    </recommendedName>
</protein>
<gene>
    <name evidence="7" type="ORF">ILEXP_LOCUS15461</name>
    <name evidence="8" type="ORF">ILEXP_LOCUS22203</name>
</gene>
<evidence type="ECO:0000256" key="5">
    <source>
        <dbReference type="ARBA" id="ARBA00022840"/>
    </source>
</evidence>
<sequence>MEDSETKGGRGMEEGYTKKGTQGSARANRVMLSDVNGTGRSKVAGNAHRYKCNLSPPSFQTLATEPEPVFTSVKAFAPATVANLGPGFDFLGCAVDGIGDFISLRVESQVHPGEISISEITGADNSTTKLSKNPLWDCAGISPFPP</sequence>
<keyword evidence="2" id="KW-0808">Transferase</keyword>
<dbReference type="GO" id="GO:0016301">
    <property type="term" value="F:kinase activity"/>
    <property type="evidence" value="ECO:0007669"/>
    <property type="project" value="UniProtKB-KW"/>
</dbReference>
<proteinExistence type="predicted"/>
<dbReference type="AlphaFoldDB" id="A0ABC8RRF9"/>
<dbReference type="GO" id="GO:0008652">
    <property type="term" value="P:amino acid biosynthetic process"/>
    <property type="evidence" value="ECO:0007669"/>
    <property type="project" value="UniProtKB-KW"/>
</dbReference>
<evidence type="ECO:0000256" key="6">
    <source>
        <dbReference type="SAM" id="MobiDB-lite"/>
    </source>
</evidence>
<dbReference type="EMBL" id="CAUOFW020002469">
    <property type="protein sequence ID" value="CAK9153898.1"/>
    <property type="molecule type" value="Genomic_DNA"/>
</dbReference>
<dbReference type="GO" id="GO:0005524">
    <property type="term" value="F:ATP binding"/>
    <property type="evidence" value="ECO:0007669"/>
    <property type="project" value="UniProtKB-KW"/>
</dbReference>
<evidence type="ECO:0000256" key="2">
    <source>
        <dbReference type="ARBA" id="ARBA00022679"/>
    </source>
</evidence>
<dbReference type="Proteomes" id="UP001642360">
    <property type="component" value="Unassembled WGS sequence"/>
</dbReference>
<dbReference type="EMBL" id="CAUOFW020001699">
    <property type="protein sequence ID" value="CAK9147554.1"/>
    <property type="molecule type" value="Genomic_DNA"/>
</dbReference>
<evidence type="ECO:0000256" key="4">
    <source>
        <dbReference type="ARBA" id="ARBA00022777"/>
    </source>
</evidence>
<keyword evidence="4" id="KW-0418">Kinase</keyword>
<evidence type="ECO:0000313" key="8">
    <source>
        <dbReference type="EMBL" id="CAK9153898.1"/>
    </source>
</evidence>
<feature type="region of interest" description="Disordered" evidence="6">
    <location>
        <begin position="1"/>
        <end position="28"/>
    </location>
</feature>
<keyword evidence="9" id="KW-1185">Reference proteome</keyword>
<evidence type="ECO:0000256" key="3">
    <source>
        <dbReference type="ARBA" id="ARBA00022741"/>
    </source>
</evidence>
<comment type="caution">
    <text evidence="7">The sequence shown here is derived from an EMBL/GenBank/DDBJ whole genome shotgun (WGS) entry which is preliminary data.</text>
</comment>
<dbReference type="PANTHER" id="PTHR20861:SF1">
    <property type="entry name" value="HOMOSERINE KINASE"/>
    <property type="match status" value="1"/>
</dbReference>
<evidence type="ECO:0000313" key="7">
    <source>
        <dbReference type="EMBL" id="CAK9147554.1"/>
    </source>
</evidence>
<reference evidence="7 9" key="1">
    <citation type="submission" date="2024-02" db="EMBL/GenBank/DDBJ databases">
        <authorList>
            <person name="Vignale AGUSTIN F."/>
            <person name="Sosa J E."/>
            <person name="Modenutti C."/>
        </authorList>
    </citation>
    <scope>NUCLEOTIDE SEQUENCE [LARGE SCALE GENOMIC DNA]</scope>
</reference>
<evidence type="ECO:0000256" key="1">
    <source>
        <dbReference type="ARBA" id="ARBA00022605"/>
    </source>
</evidence>
<name>A0ABC8RRF9_9AQUA</name>
<dbReference type="Gene3D" id="3.30.230.10">
    <property type="match status" value="1"/>
</dbReference>
<feature type="compositionally biased region" description="Basic and acidic residues" evidence="6">
    <location>
        <begin position="1"/>
        <end position="17"/>
    </location>
</feature>
<keyword evidence="5" id="KW-0067">ATP-binding</keyword>
<dbReference type="PANTHER" id="PTHR20861">
    <property type="entry name" value="HOMOSERINE/4-DIPHOSPHOCYTIDYL-2-C-METHYL-D-ERYTHRITOL KINASE"/>
    <property type="match status" value="1"/>
</dbReference>
<keyword evidence="1" id="KW-0028">Amino-acid biosynthesis</keyword>
<evidence type="ECO:0008006" key="10">
    <source>
        <dbReference type="Google" id="ProtNLM"/>
    </source>
</evidence>
<organism evidence="7 9">
    <name type="scientific">Ilex paraguariensis</name>
    <name type="common">yerba mate</name>
    <dbReference type="NCBI Taxonomy" id="185542"/>
    <lineage>
        <taxon>Eukaryota</taxon>
        <taxon>Viridiplantae</taxon>
        <taxon>Streptophyta</taxon>
        <taxon>Embryophyta</taxon>
        <taxon>Tracheophyta</taxon>
        <taxon>Spermatophyta</taxon>
        <taxon>Magnoliopsida</taxon>
        <taxon>eudicotyledons</taxon>
        <taxon>Gunneridae</taxon>
        <taxon>Pentapetalae</taxon>
        <taxon>asterids</taxon>
        <taxon>campanulids</taxon>
        <taxon>Aquifoliales</taxon>
        <taxon>Aquifoliaceae</taxon>
        <taxon>Ilex</taxon>
    </lineage>
</organism>
<accession>A0ABC8RRF9</accession>
<dbReference type="InterPro" id="IPR014721">
    <property type="entry name" value="Ribsml_uS5_D2-typ_fold_subgr"/>
</dbReference>
<evidence type="ECO:0000313" key="9">
    <source>
        <dbReference type="Proteomes" id="UP001642360"/>
    </source>
</evidence>
<keyword evidence="3" id="KW-0547">Nucleotide-binding</keyword>